<feature type="coiled-coil region" evidence="1">
    <location>
        <begin position="7"/>
        <end position="34"/>
    </location>
</feature>
<evidence type="ECO:0000256" key="1">
    <source>
        <dbReference type="SAM" id="Coils"/>
    </source>
</evidence>
<dbReference type="CDD" id="cd07890">
    <property type="entry name" value="CYTH-like_AC_IV-like"/>
    <property type="match status" value="1"/>
</dbReference>
<dbReference type="InterPro" id="IPR023577">
    <property type="entry name" value="CYTH_domain"/>
</dbReference>
<evidence type="ECO:0000259" key="2">
    <source>
        <dbReference type="PROSITE" id="PS51707"/>
    </source>
</evidence>
<dbReference type="InterPro" id="IPR033469">
    <property type="entry name" value="CYTH-like_dom_sf"/>
</dbReference>
<dbReference type="PANTHER" id="PTHR21028">
    <property type="entry name" value="SI:CH211-156B7.4"/>
    <property type="match status" value="1"/>
</dbReference>
<dbReference type="OrthoDB" id="1953701at2"/>
<dbReference type="PANTHER" id="PTHR21028:SF2">
    <property type="entry name" value="CYTH DOMAIN-CONTAINING PROTEIN"/>
    <property type="match status" value="1"/>
</dbReference>
<gene>
    <name evidence="3" type="ORF">NW74_02780</name>
</gene>
<dbReference type="SUPFAM" id="SSF55154">
    <property type="entry name" value="CYTH-like phosphatases"/>
    <property type="match status" value="1"/>
</dbReference>
<organism evidence="3 4">
    <name type="scientific">Parvimonas micra</name>
    <dbReference type="NCBI Taxonomy" id="33033"/>
    <lineage>
        <taxon>Bacteria</taxon>
        <taxon>Bacillati</taxon>
        <taxon>Bacillota</taxon>
        <taxon>Tissierellia</taxon>
        <taxon>Tissierellales</taxon>
        <taxon>Peptoniphilaceae</taxon>
        <taxon>Parvimonas</taxon>
    </lineage>
</organism>
<dbReference type="STRING" id="33033.NW74_02780"/>
<feature type="domain" description="CYTH" evidence="2">
    <location>
        <begin position="2"/>
        <end position="176"/>
    </location>
</feature>
<dbReference type="Pfam" id="PF01928">
    <property type="entry name" value="CYTH"/>
    <property type="match status" value="1"/>
</dbReference>
<evidence type="ECO:0000313" key="3">
    <source>
        <dbReference type="EMBL" id="AIZ36335.1"/>
    </source>
</evidence>
<accession>A0A0B4S0S2</accession>
<dbReference type="InterPro" id="IPR008173">
    <property type="entry name" value="Adenylyl_cyclase_CyaB"/>
</dbReference>
<protein>
    <submittedName>
        <fullName evidence="3">Adenylate cyclase</fullName>
    </submittedName>
</protein>
<dbReference type="EMBL" id="CP009761">
    <property type="protein sequence ID" value="AIZ36335.1"/>
    <property type="molecule type" value="Genomic_DNA"/>
</dbReference>
<keyword evidence="1" id="KW-0175">Coiled coil</keyword>
<dbReference type="Proteomes" id="UP000031386">
    <property type="component" value="Chromosome"/>
</dbReference>
<sequence length="181" mass="21609">MEKELEVKILNIDVEEVKAKLENLGARFLKSENQENIRLKSSKFDYIPKGSFLRIRKFLDKNGKEINSELTYKEHKENKFLKEFNEYNVSLKNSEEMLRILNFLGYDKLDIEKKFRTSYKLRNAYIDIDIWDKEVYPYPYMEIEVSNYDDLCEVLNLLGISEGEICLKSLPELKEELKNRS</sequence>
<name>A0A0B4S0S2_9FIRM</name>
<dbReference type="RefSeq" id="WP_041953727.1">
    <property type="nucleotide sequence ID" value="NZ_CP009761.1"/>
</dbReference>
<dbReference type="AlphaFoldDB" id="A0A0B4S0S2"/>
<dbReference type="KEGG" id="pmic:NW74_02780"/>
<dbReference type="Gene3D" id="2.40.320.10">
    <property type="entry name" value="Hypothetical Protein Pfu-838710-001"/>
    <property type="match status" value="1"/>
</dbReference>
<reference evidence="3 4" key="1">
    <citation type="submission" date="2014-10" db="EMBL/GenBank/DDBJ databases">
        <title>Complete genome sequence of Parvimonas micra KCOM 1535 (= ChDC B708).</title>
        <authorList>
            <person name="Kook J.-K."/>
            <person name="Park S.-N."/>
            <person name="Lim Y.K."/>
            <person name="Roh H."/>
        </authorList>
    </citation>
    <scope>NUCLEOTIDE SEQUENCE [LARGE SCALE GENOMIC DNA]</scope>
    <source>
        <strain evidence="4">KCOM 1535 / ChDC B708</strain>
    </source>
</reference>
<evidence type="ECO:0000313" key="4">
    <source>
        <dbReference type="Proteomes" id="UP000031386"/>
    </source>
</evidence>
<proteinExistence type="predicted"/>
<dbReference type="PROSITE" id="PS51707">
    <property type="entry name" value="CYTH"/>
    <property type="match status" value="1"/>
</dbReference>
<keyword evidence="4" id="KW-1185">Reference proteome</keyword>